<dbReference type="InterPro" id="IPR050490">
    <property type="entry name" value="Bact_solute-bd_prot1"/>
</dbReference>
<dbReference type="Pfam" id="PF13416">
    <property type="entry name" value="SBP_bac_8"/>
    <property type="match status" value="1"/>
</dbReference>
<evidence type="ECO:0000256" key="1">
    <source>
        <dbReference type="ARBA" id="ARBA00004418"/>
    </source>
</evidence>
<dbReference type="Proteomes" id="UP001230156">
    <property type="component" value="Unassembled WGS sequence"/>
</dbReference>
<dbReference type="PANTHER" id="PTHR43649">
    <property type="entry name" value="ARABINOSE-BINDING PROTEIN-RELATED"/>
    <property type="match status" value="1"/>
</dbReference>
<accession>A0ABU0YTK9</accession>
<evidence type="ECO:0000313" key="5">
    <source>
        <dbReference type="Proteomes" id="UP001230156"/>
    </source>
</evidence>
<evidence type="ECO:0000256" key="2">
    <source>
        <dbReference type="ARBA" id="ARBA00008520"/>
    </source>
</evidence>
<keyword evidence="3" id="KW-0812">Transmembrane</keyword>
<keyword evidence="3" id="KW-0472">Membrane</keyword>
<evidence type="ECO:0000256" key="3">
    <source>
        <dbReference type="SAM" id="Phobius"/>
    </source>
</evidence>
<organism evidence="4 5">
    <name type="scientific">Dongia sedimenti</name>
    <dbReference type="NCBI Taxonomy" id="3064282"/>
    <lineage>
        <taxon>Bacteria</taxon>
        <taxon>Pseudomonadati</taxon>
        <taxon>Pseudomonadota</taxon>
        <taxon>Alphaproteobacteria</taxon>
        <taxon>Rhodospirillales</taxon>
        <taxon>Dongiaceae</taxon>
        <taxon>Dongia</taxon>
    </lineage>
</organism>
<gene>
    <name evidence="4" type="ORF">Q8A70_25390</name>
</gene>
<evidence type="ECO:0000313" key="4">
    <source>
        <dbReference type="EMBL" id="MDQ7251046.1"/>
    </source>
</evidence>
<comment type="caution">
    <text evidence="4">The sequence shown here is derived from an EMBL/GenBank/DDBJ whole genome shotgun (WGS) entry which is preliminary data.</text>
</comment>
<feature type="transmembrane region" description="Helical" evidence="3">
    <location>
        <begin position="21"/>
        <end position="42"/>
    </location>
</feature>
<dbReference type="EMBL" id="JAUYVI010000009">
    <property type="protein sequence ID" value="MDQ7251046.1"/>
    <property type="molecule type" value="Genomic_DNA"/>
</dbReference>
<dbReference type="InterPro" id="IPR006059">
    <property type="entry name" value="SBP"/>
</dbReference>
<comment type="similarity">
    <text evidence="2">Belongs to the bacterial solute-binding protein 1 family.</text>
</comment>
<name>A0ABU0YTK9_9PROT</name>
<comment type="subcellular location">
    <subcellularLocation>
        <location evidence="1">Periplasm</location>
    </subcellularLocation>
</comment>
<dbReference type="Gene3D" id="3.40.190.10">
    <property type="entry name" value="Periplasmic binding protein-like II"/>
    <property type="match status" value="1"/>
</dbReference>
<dbReference type="PANTHER" id="PTHR43649:SF12">
    <property type="entry name" value="DIACETYLCHITOBIOSE BINDING PROTEIN DASA"/>
    <property type="match status" value="1"/>
</dbReference>
<protein>
    <submittedName>
        <fullName evidence="4">Extracellular solute-binding protein</fullName>
    </submittedName>
</protein>
<proteinExistence type="inferred from homology"/>
<sequence>MKLPVVGSETTHSDEDGEMKTSFALGTVGAALAGIFLALTAAPAAQAEQIEVLFANSNLITGIQQGFKNTFERTHSGDTVSFQPALEYNDAMAITLRQSVVGALHDLGYYGVSDVCTLADRGIAQPLDGLIQSDPAWKSLGVPDSALEVTKCHGVTYGVPVGASFMVVIFNKKLVAEAGGDPNNLPKTWPEIIDLGRKIKAKSGGISMSYMASSSWSFMTLVQSQGGQILTPDGKNVAFDSPAGLKALQILADVGAARDHVDMTKAQGRQAFVSGTLGILVDSSSGLTDYKKATKDSFEIGVVSFPLAPGGKLPPSGFAGVLQATNKDKQKLAWDYLKYSASADGQTLIGKTTGFLPFNETAIHAADKLGAYYAENPELSVAAESIKNATVWPSFPGPNGLKIHQLVMDYLQKVYVGAMTPEVALPEMAEKTRALLK</sequence>
<reference evidence="5" key="1">
    <citation type="submission" date="2023-08" db="EMBL/GenBank/DDBJ databases">
        <title>Rhodospirillaceae gen. nov., a novel taxon isolated from the Yangtze River Yuezi River estuary sludge.</title>
        <authorList>
            <person name="Ruan L."/>
        </authorList>
    </citation>
    <scope>NUCLEOTIDE SEQUENCE [LARGE SCALE GENOMIC DNA]</scope>
    <source>
        <strain evidence="5">R-7</strain>
    </source>
</reference>
<keyword evidence="3" id="KW-1133">Transmembrane helix</keyword>
<dbReference type="RefSeq" id="WP_379961029.1">
    <property type="nucleotide sequence ID" value="NZ_JAUYVI010000009.1"/>
</dbReference>
<keyword evidence="5" id="KW-1185">Reference proteome</keyword>
<dbReference type="SUPFAM" id="SSF53850">
    <property type="entry name" value="Periplasmic binding protein-like II"/>
    <property type="match status" value="1"/>
</dbReference>